<keyword evidence="2" id="KW-1185">Reference proteome</keyword>
<dbReference type="EMBL" id="ML220135">
    <property type="protein sequence ID" value="TGZ79059.1"/>
    <property type="molecule type" value="Genomic_DNA"/>
</dbReference>
<evidence type="ECO:0000313" key="2">
    <source>
        <dbReference type="Proteomes" id="UP000298138"/>
    </source>
</evidence>
<evidence type="ECO:0000313" key="1">
    <source>
        <dbReference type="EMBL" id="TGZ79059.1"/>
    </source>
</evidence>
<protein>
    <submittedName>
        <fullName evidence="1">Uncharacterized protein</fullName>
    </submittedName>
</protein>
<proteinExistence type="predicted"/>
<dbReference type="AlphaFoldDB" id="A0A4S2MRY0"/>
<gene>
    <name evidence="1" type="ORF">EX30DRAFT_122479</name>
</gene>
<reference evidence="1 2" key="1">
    <citation type="submission" date="2019-04" db="EMBL/GenBank/DDBJ databases">
        <title>Comparative genomics and transcriptomics to analyze fruiting body development in filamentous ascomycetes.</title>
        <authorList>
            <consortium name="DOE Joint Genome Institute"/>
            <person name="Lutkenhaus R."/>
            <person name="Traeger S."/>
            <person name="Breuer J."/>
            <person name="Kuo A."/>
            <person name="Lipzen A."/>
            <person name="Pangilinan J."/>
            <person name="Dilworth D."/>
            <person name="Sandor L."/>
            <person name="Poggeler S."/>
            <person name="Barry K."/>
            <person name="Grigoriev I.V."/>
            <person name="Nowrousian M."/>
        </authorList>
    </citation>
    <scope>NUCLEOTIDE SEQUENCE [LARGE SCALE GENOMIC DNA]</scope>
    <source>
        <strain evidence="1 2">CBS 389.68</strain>
    </source>
</reference>
<sequence>MQSNLSSVHAGRSPLPWCMAAASSGLSSVPVPLCIRMGWPGPHRDTHSRYQSQSSPLLVSDAALKTLRLSSLRPTL</sequence>
<dbReference type="InParanoid" id="A0A4S2MRY0"/>
<accession>A0A4S2MRY0</accession>
<organism evidence="1 2">
    <name type="scientific">Ascodesmis nigricans</name>
    <dbReference type="NCBI Taxonomy" id="341454"/>
    <lineage>
        <taxon>Eukaryota</taxon>
        <taxon>Fungi</taxon>
        <taxon>Dikarya</taxon>
        <taxon>Ascomycota</taxon>
        <taxon>Pezizomycotina</taxon>
        <taxon>Pezizomycetes</taxon>
        <taxon>Pezizales</taxon>
        <taxon>Ascodesmidaceae</taxon>
        <taxon>Ascodesmis</taxon>
    </lineage>
</organism>
<name>A0A4S2MRY0_9PEZI</name>
<dbReference type="Proteomes" id="UP000298138">
    <property type="component" value="Unassembled WGS sequence"/>
</dbReference>